<evidence type="ECO:0000313" key="2">
    <source>
        <dbReference type="Proteomes" id="UP000268658"/>
    </source>
</evidence>
<dbReference type="SUPFAM" id="SSF54637">
    <property type="entry name" value="Thioesterase/thiol ester dehydrase-isomerase"/>
    <property type="match status" value="1"/>
</dbReference>
<reference evidence="1 2" key="1">
    <citation type="submission" date="2018-12" db="EMBL/GenBank/DDBJ databases">
        <authorList>
            <consortium name="Pathogen Informatics"/>
        </authorList>
    </citation>
    <scope>NUCLEOTIDE SEQUENCE [LARGE SCALE GENOMIC DNA]</scope>
    <source>
        <strain evidence="1 2">NCTC10951</strain>
    </source>
</reference>
<organism evidence="1 2">
    <name type="scientific">Actinomyces viscosus</name>
    <dbReference type="NCBI Taxonomy" id="1656"/>
    <lineage>
        <taxon>Bacteria</taxon>
        <taxon>Bacillati</taxon>
        <taxon>Actinomycetota</taxon>
        <taxon>Actinomycetes</taxon>
        <taxon>Actinomycetales</taxon>
        <taxon>Actinomycetaceae</taxon>
        <taxon>Actinomyces</taxon>
    </lineage>
</organism>
<protein>
    <submittedName>
        <fullName evidence="1">Uncharacterized protein</fullName>
    </submittedName>
</protein>
<dbReference type="KEGG" id="avc:NCTC10951_01554"/>
<dbReference type="Proteomes" id="UP000268658">
    <property type="component" value="Chromosome"/>
</dbReference>
<dbReference type="InterPro" id="IPR029069">
    <property type="entry name" value="HotDog_dom_sf"/>
</dbReference>
<sequence length="296" mass="31088">MTSAGLRRARGIPPSIGDVNGSSLSDDVVEQLATILAEVLATGASAPSGPPELSEAEAVRLARRGATAVVPAVLAMQQVQEWVRSRETTTAWDGLLHRRCLMEPIPSRVDGAESACGLDGGTDEPTVQRTGRAGWELLRAATEVEAGGRCWRVTHELARRAPASRATAVRAGKLTESGVGFDPPPGARFYRLTRGDIAAWAEATGDGNPIHLLAGRAAEAGLRAGPDDVVAHGLLLGALSLALAQSSPDRWISLKFIGSADVPASRRDGAAPWATLAVDPDGITISQDRRPVLRRR</sequence>
<name>A0A3S4WJW4_ACTVI</name>
<dbReference type="OrthoDB" id="3260977at2"/>
<dbReference type="AlphaFoldDB" id="A0A3S4WJW4"/>
<evidence type="ECO:0000313" key="1">
    <source>
        <dbReference type="EMBL" id="VEI16205.1"/>
    </source>
</evidence>
<dbReference type="EMBL" id="LR134477">
    <property type="protein sequence ID" value="VEI16205.1"/>
    <property type="molecule type" value="Genomic_DNA"/>
</dbReference>
<gene>
    <name evidence="1" type="ORF">NCTC10951_01554</name>
</gene>
<proteinExistence type="predicted"/>
<dbReference type="Gene3D" id="3.10.129.10">
    <property type="entry name" value="Hotdog Thioesterase"/>
    <property type="match status" value="1"/>
</dbReference>
<accession>A0A3S4WJW4</accession>